<dbReference type="PROSITE" id="PS51782">
    <property type="entry name" value="LYSM"/>
    <property type="match status" value="1"/>
</dbReference>
<dbReference type="InterPro" id="IPR036779">
    <property type="entry name" value="LysM_dom_sf"/>
</dbReference>
<dbReference type="InterPro" id="IPR052196">
    <property type="entry name" value="Bact_Kbp"/>
</dbReference>
<dbReference type="Gene3D" id="3.10.350.10">
    <property type="entry name" value="LysM domain"/>
    <property type="match status" value="1"/>
</dbReference>
<evidence type="ECO:0000313" key="3">
    <source>
        <dbReference type="EMBL" id="SDK67674.1"/>
    </source>
</evidence>
<dbReference type="Pfam" id="PF01476">
    <property type="entry name" value="LysM"/>
    <property type="match status" value="1"/>
</dbReference>
<keyword evidence="4" id="KW-1185">Reference proteome</keyword>
<dbReference type="CDD" id="cd00118">
    <property type="entry name" value="LysM"/>
    <property type="match status" value="1"/>
</dbReference>
<evidence type="ECO:0000256" key="1">
    <source>
        <dbReference type="SAM" id="SignalP"/>
    </source>
</evidence>
<protein>
    <submittedName>
        <fullName evidence="3">LysM domain-containing protein</fullName>
    </submittedName>
</protein>
<dbReference type="PROSITE" id="PS51257">
    <property type="entry name" value="PROKAR_LIPOPROTEIN"/>
    <property type="match status" value="1"/>
</dbReference>
<evidence type="ECO:0000259" key="2">
    <source>
        <dbReference type="PROSITE" id="PS51782"/>
    </source>
</evidence>
<dbReference type="OrthoDB" id="9765158at2"/>
<name>A0A1G9DUY7_9PROT</name>
<keyword evidence="1" id="KW-0732">Signal</keyword>
<evidence type="ECO:0000313" key="4">
    <source>
        <dbReference type="Proteomes" id="UP000198629"/>
    </source>
</evidence>
<organism evidence="3 4">
    <name type="scientific">Methylophilus rhizosphaerae</name>
    <dbReference type="NCBI Taxonomy" id="492660"/>
    <lineage>
        <taxon>Bacteria</taxon>
        <taxon>Pseudomonadati</taxon>
        <taxon>Pseudomonadota</taxon>
        <taxon>Betaproteobacteria</taxon>
        <taxon>Nitrosomonadales</taxon>
        <taxon>Methylophilaceae</taxon>
        <taxon>Methylophilus</taxon>
    </lineage>
</organism>
<feature type="chain" id="PRO_5011484141" evidence="1">
    <location>
        <begin position="23"/>
        <end position="344"/>
    </location>
</feature>
<gene>
    <name evidence="3" type="ORF">SAMN05192566_1997</name>
</gene>
<accession>A0A1G9DUY7</accession>
<dbReference type="SUPFAM" id="SSF54106">
    <property type="entry name" value="LysM domain"/>
    <property type="match status" value="1"/>
</dbReference>
<feature type="signal peptide" evidence="1">
    <location>
        <begin position="1"/>
        <end position="22"/>
    </location>
</feature>
<dbReference type="SMART" id="SM00257">
    <property type="entry name" value="LysM"/>
    <property type="match status" value="1"/>
</dbReference>
<dbReference type="PANTHER" id="PTHR34700:SF4">
    <property type="entry name" value="PHAGE-LIKE ELEMENT PBSX PROTEIN XKDP"/>
    <property type="match status" value="1"/>
</dbReference>
<dbReference type="Proteomes" id="UP000198629">
    <property type="component" value="Unassembled WGS sequence"/>
</dbReference>
<dbReference type="RefSeq" id="WP_091472014.1">
    <property type="nucleotide sequence ID" value="NZ_FNFX01000004.1"/>
</dbReference>
<dbReference type="InterPro" id="IPR018392">
    <property type="entry name" value="LysM"/>
</dbReference>
<dbReference type="STRING" id="492660.SAMN05192566_1997"/>
<sequence>MTKIVQIITSLALACSSLLAIAEEIPLRAQHPDRHVVVKGDTLWDISAKFLKNPWQWPQIWQLNREHIKNPHWIYPGDVIVLDTSSGKPVLKLVRESVTLEPGVVVTPIKSDAIPAIQPHAILPFLSKPLLIAPEALKTAPRIVAAQEEREILSPGTHIYVQGLPDTPQPVWAIYREGEPVKNPENGEILGNEAHYLGEAKLLRQGQPATLDITQAKEEIAIKDKLIAVEDERSQTYIPHAPEALINGQIARISNGINETGSGRVVVLNRGENDGVERGHVLAILRKGANVADPEADSEHPVQLQLPDEPVGLVMVFKTFPKLSYALVMQASQPVHEEDIVRTP</sequence>
<dbReference type="PANTHER" id="PTHR34700">
    <property type="entry name" value="POTASSIUM BINDING PROTEIN KBP"/>
    <property type="match status" value="1"/>
</dbReference>
<dbReference type="AlphaFoldDB" id="A0A1G9DUY7"/>
<proteinExistence type="predicted"/>
<dbReference type="EMBL" id="FNFX01000004">
    <property type="protein sequence ID" value="SDK67674.1"/>
    <property type="molecule type" value="Genomic_DNA"/>
</dbReference>
<feature type="domain" description="LysM" evidence="2">
    <location>
        <begin position="33"/>
        <end position="82"/>
    </location>
</feature>
<reference evidence="4" key="1">
    <citation type="submission" date="2016-10" db="EMBL/GenBank/DDBJ databases">
        <authorList>
            <person name="Varghese N."/>
            <person name="Submissions S."/>
        </authorList>
    </citation>
    <scope>NUCLEOTIDE SEQUENCE [LARGE SCALE GENOMIC DNA]</scope>
    <source>
        <strain evidence="4">CBMB127</strain>
    </source>
</reference>